<comment type="caution">
    <text evidence="8">The sequence shown here is derived from an EMBL/GenBank/DDBJ whole genome shotgun (WGS) entry which is preliminary data.</text>
</comment>
<evidence type="ECO:0000256" key="2">
    <source>
        <dbReference type="ARBA" id="ARBA00005712"/>
    </source>
</evidence>
<keyword evidence="5" id="KW-0472">Membrane</keyword>
<dbReference type="AlphaFoldDB" id="A0A1J4V6Z7"/>
<comment type="similarity">
    <text evidence="2">Belongs to the ATPase epsilon chain family.</text>
</comment>
<dbReference type="InterPro" id="IPR036771">
    <property type="entry name" value="ATPsynth_dsu/esu_N"/>
</dbReference>
<keyword evidence="6" id="KW-0139">CF(1)</keyword>
<proteinExistence type="inferred from homology"/>
<dbReference type="Gene3D" id="2.60.15.10">
    <property type="entry name" value="F0F1 ATP synthase delta/epsilon subunit, N-terminal"/>
    <property type="match status" value="1"/>
</dbReference>
<dbReference type="Proteomes" id="UP000181992">
    <property type="component" value="Unassembled WGS sequence"/>
</dbReference>
<protein>
    <recommendedName>
        <fullName evidence="7">ATP synthase F1 complex delta/epsilon subunit N-terminal domain-containing protein</fullName>
    </recommendedName>
</protein>
<dbReference type="InterPro" id="IPR001469">
    <property type="entry name" value="ATP_synth_F1_dsu/esu"/>
</dbReference>
<dbReference type="Pfam" id="PF02823">
    <property type="entry name" value="ATP-synt_DE_N"/>
    <property type="match status" value="1"/>
</dbReference>
<dbReference type="GO" id="GO:0045259">
    <property type="term" value="C:proton-transporting ATP synthase complex"/>
    <property type="evidence" value="ECO:0007669"/>
    <property type="project" value="UniProtKB-KW"/>
</dbReference>
<feature type="domain" description="ATP synthase F1 complex delta/epsilon subunit N-terminal" evidence="7">
    <location>
        <begin position="1"/>
        <end position="76"/>
    </location>
</feature>
<keyword evidence="3" id="KW-0813">Transport</keyword>
<dbReference type="SUPFAM" id="SSF51344">
    <property type="entry name" value="Epsilon subunit of F1F0-ATP synthase N-terminal domain"/>
    <property type="match status" value="1"/>
</dbReference>
<dbReference type="EMBL" id="MNVN01000015">
    <property type="protein sequence ID" value="OIO30565.1"/>
    <property type="molecule type" value="Genomic_DNA"/>
</dbReference>
<comment type="subcellular location">
    <subcellularLocation>
        <location evidence="1">Endomembrane system</location>
        <topology evidence="1">Peripheral membrane protein</topology>
    </subcellularLocation>
</comment>
<evidence type="ECO:0000256" key="3">
    <source>
        <dbReference type="ARBA" id="ARBA00022448"/>
    </source>
</evidence>
<evidence type="ECO:0000313" key="8">
    <source>
        <dbReference type="EMBL" id="OIO30565.1"/>
    </source>
</evidence>
<dbReference type="CDD" id="cd12152">
    <property type="entry name" value="F1-ATPase_delta"/>
    <property type="match status" value="1"/>
</dbReference>
<organism evidence="8 9">
    <name type="scientific">Candidatus Nomurabacteria bacterium CG1_02_43_90</name>
    <dbReference type="NCBI Taxonomy" id="1805281"/>
    <lineage>
        <taxon>Bacteria</taxon>
        <taxon>Candidatus Nomuraibacteriota</taxon>
    </lineage>
</organism>
<dbReference type="STRING" id="1805281.AUJ77_02015"/>
<gene>
    <name evidence="8" type="ORF">AUJ77_02015</name>
</gene>
<accession>A0A1J4V6Z7</accession>
<keyword evidence="6" id="KW-0066">ATP synthesis</keyword>
<evidence type="ECO:0000256" key="4">
    <source>
        <dbReference type="ARBA" id="ARBA00023065"/>
    </source>
</evidence>
<evidence type="ECO:0000256" key="6">
    <source>
        <dbReference type="ARBA" id="ARBA00023196"/>
    </source>
</evidence>
<reference evidence="8 9" key="1">
    <citation type="journal article" date="2016" name="Environ. Microbiol.">
        <title>Genomic resolution of a cold subsurface aquifer community provides metabolic insights for novel microbes adapted to high CO concentrations.</title>
        <authorList>
            <person name="Probst A.J."/>
            <person name="Castelle C.J."/>
            <person name="Singh A."/>
            <person name="Brown C.T."/>
            <person name="Anantharaman K."/>
            <person name="Sharon I."/>
            <person name="Hug L.A."/>
            <person name="Burstein D."/>
            <person name="Emerson J.B."/>
            <person name="Thomas B.C."/>
            <person name="Banfield J.F."/>
        </authorList>
    </citation>
    <scope>NUCLEOTIDE SEQUENCE [LARGE SCALE GENOMIC DNA]</scope>
    <source>
        <strain evidence="8">CG1_02_43_90</strain>
    </source>
</reference>
<dbReference type="GO" id="GO:0046933">
    <property type="term" value="F:proton-transporting ATP synthase activity, rotational mechanism"/>
    <property type="evidence" value="ECO:0007669"/>
    <property type="project" value="InterPro"/>
</dbReference>
<evidence type="ECO:0000256" key="5">
    <source>
        <dbReference type="ARBA" id="ARBA00023136"/>
    </source>
</evidence>
<evidence type="ECO:0000259" key="7">
    <source>
        <dbReference type="Pfam" id="PF02823"/>
    </source>
</evidence>
<name>A0A1J4V6Z7_9BACT</name>
<keyword evidence="4" id="KW-0406">Ion transport</keyword>
<sequence>MKLTIAKVDEVLFLGEAKSLSCPGTSGDLTILPNHSPLVTPLKKGDLKVIDHEDKELIIPIEQGVLEVGGNEVTVIL</sequence>
<evidence type="ECO:0000313" key="9">
    <source>
        <dbReference type="Proteomes" id="UP000181992"/>
    </source>
</evidence>
<dbReference type="GO" id="GO:0012505">
    <property type="term" value="C:endomembrane system"/>
    <property type="evidence" value="ECO:0007669"/>
    <property type="project" value="UniProtKB-SubCell"/>
</dbReference>
<dbReference type="InterPro" id="IPR020546">
    <property type="entry name" value="ATP_synth_F1_dsu/esu_N"/>
</dbReference>
<evidence type="ECO:0000256" key="1">
    <source>
        <dbReference type="ARBA" id="ARBA00004184"/>
    </source>
</evidence>